<keyword evidence="1" id="KW-0732">Signal</keyword>
<evidence type="ECO:0000256" key="2">
    <source>
        <dbReference type="ARBA" id="ARBA00022801"/>
    </source>
</evidence>
<dbReference type="SUPFAM" id="SSF49785">
    <property type="entry name" value="Galactose-binding domain-like"/>
    <property type="match status" value="2"/>
</dbReference>
<accession>A0A5C6CV69</accession>
<proteinExistence type="predicted"/>
<evidence type="ECO:0000259" key="3">
    <source>
        <dbReference type="Pfam" id="PF22666"/>
    </source>
</evidence>
<dbReference type="InterPro" id="IPR008979">
    <property type="entry name" value="Galactose-bd-like_sf"/>
</dbReference>
<evidence type="ECO:0000313" key="4">
    <source>
        <dbReference type="EMBL" id="TWU27715.1"/>
    </source>
</evidence>
<dbReference type="Pfam" id="PF17132">
    <property type="entry name" value="Glyco_hydro_106"/>
    <property type="match status" value="2"/>
</dbReference>
<dbReference type="Proteomes" id="UP000318437">
    <property type="component" value="Unassembled WGS sequence"/>
</dbReference>
<evidence type="ECO:0000256" key="1">
    <source>
        <dbReference type="ARBA" id="ARBA00022729"/>
    </source>
</evidence>
<evidence type="ECO:0000313" key="5">
    <source>
        <dbReference type="Proteomes" id="UP000318437"/>
    </source>
</evidence>
<name>A0A5C6CV69_9BACT</name>
<reference evidence="4 5" key="1">
    <citation type="submission" date="2019-02" db="EMBL/GenBank/DDBJ databases">
        <title>Deep-cultivation of Planctomycetes and their phenomic and genomic characterization uncovers novel biology.</title>
        <authorList>
            <person name="Wiegand S."/>
            <person name="Jogler M."/>
            <person name="Boedeker C."/>
            <person name="Pinto D."/>
            <person name="Vollmers J."/>
            <person name="Rivas-Marin E."/>
            <person name="Kohn T."/>
            <person name="Peeters S.H."/>
            <person name="Heuer A."/>
            <person name="Rast P."/>
            <person name="Oberbeckmann S."/>
            <person name="Bunk B."/>
            <person name="Jeske O."/>
            <person name="Meyerdierks A."/>
            <person name="Storesund J.E."/>
            <person name="Kallscheuer N."/>
            <person name="Luecker S."/>
            <person name="Lage O.M."/>
            <person name="Pohl T."/>
            <person name="Merkel B.J."/>
            <person name="Hornburger P."/>
            <person name="Mueller R.-W."/>
            <person name="Bruemmer F."/>
            <person name="Labrenz M."/>
            <person name="Spormann A.M."/>
            <person name="Op Den Camp H."/>
            <person name="Overmann J."/>
            <person name="Amann R."/>
            <person name="Jetten M.S.M."/>
            <person name="Mascher T."/>
            <person name="Medema M.H."/>
            <person name="Devos D.P."/>
            <person name="Kaster A.-K."/>
            <person name="Ovreas L."/>
            <person name="Rohde M."/>
            <person name="Galperin M.Y."/>
            <person name="Jogler C."/>
        </authorList>
    </citation>
    <scope>NUCLEOTIDE SEQUENCE [LARGE SCALE GENOMIC DNA]</scope>
    <source>
        <strain evidence="4 5">Pla144</strain>
    </source>
</reference>
<keyword evidence="5" id="KW-1185">Reference proteome</keyword>
<dbReference type="PANTHER" id="PTHR43817">
    <property type="entry name" value="GLYCOSYL HYDROLASE"/>
    <property type="match status" value="1"/>
</dbReference>
<feature type="domain" description="Beta-mannosidase-like galactose-binding" evidence="3">
    <location>
        <begin position="1012"/>
        <end position="1097"/>
    </location>
</feature>
<protein>
    <recommendedName>
        <fullName evidence="3">Beta-mannosidase-like galactose-binding domain-containing protein</fullName>
    </recommendedName>
</protein>
<dbReference type="EMBL" id="SJPS01000003">
    <property type="protein sequence ID" value="TWU27715.1"/>
    <property type="molecule type" value="Genomic_DNA"/>
</dbReference>
<keyword evidence="2" id="KW-0378">Hydrolase</keyword>
<dbReference type="NCBIfam" id="NF045579">
    <property type="entry name" value="rhamnoside_JR"/>
    <property type="match status" value="1"/>
</dbReference>
<dbReference type="GO" id="GO:0004553">
    <property type="term" value="F:hydrolase activity, hydrolyzing O-glycosyl compounds"/>
    <property type="evidence" value="ECO:0007669"/>
    <property type="project" value="UniProtKB-ARBA"/>
</dbReference>
<gene>
    <name evidence="4" type="ORF">Pla144_24920</name>
</gene>
<dbReference type="PANTHER" id="PTHR43817:SF1">
    <property type="entry name" value="HYDROLASE, FAMILY 43, PUTATIVE (AFU_ORTHOLOGUE AFUA_3G01660)-RELATED"/>
    <property type="match status" value="1"/>
</dbReference>
<dbReference type="InterPro" id="IPR054593">
    <property type="entry name" value="Beta-mannosidase-like_N2"/>
</dbReference>
<comment type="caution">
    <text evidence="4">The sequence shown here is derived from an EMBL/GenBank/DDBJ whole genome shotgun (WGS) entry which is preliminary data.</text>
</comment>
<dbReference type="AlphaFoldDB" id="A0A5C6CV69"/>
<dbReference type="Gene3D" id="2.60.120.260">
    <property type="entry name" value="Galactose-binding domain-like"/>
    <property type="match status" value="2"/>
</dbReference>
<sequence length="1125" mass="126088">MTFWGLFTFFPIAHATNLEALFAEPPSSASPWVFWYWMNGCVSREGITADLEAMKEVGLGGAYLMPIKGPTELPLIDPPLVQLTSAWWDMVRHAMSEADRLGLQIAMHACDGFAVAGGPWITPEISMQKVVWSTTEIEGGHKRSLELPRPDVNEGYYQEIAVLAFPLVESAQVEEPKVTISLPEFDAQFLTIDQDDQRVRMEVPGWIQFAYEEPFLCSSITITPDGNNYQAHRLLLQASDDGESFHTVGRLEPPRHGWQNGAGIVTHAIEPTTAKCFRLVFDKDGSEPGSEDLDSAKWSPVLKVKHIEISPEPRINQFRGKTGEVWRVSSRSSSSLLSDEDCVPLSTVIDLTDALDDQGRLTLDVPGGSWTILRLGHTSTGTRNETGGGGKGLECDKLNPLAVRLQFDCWFGEAIRQIGPELASRVLKIFHVDSWECGSQNWTPSFRGEFEKRRGYDPLLYLPAMAGIPVESADVSERFLYDLRLTISELLIKNFFGTMDELAHENGCQFSAECVAPTMLADGMRHFAEVDIPMGEFWLRSPTHDKPNDIRDAVSAAHVYGKPLVQAEAFTELRMNWDEHPAMLKSLGDRQYCLGINRFVYHVFTHNPWLDRRPGMTLDNVGLYFQRDQTWWRSGKAWVDYARRCQAMLQCGHAVVDIAVFTGEEMPRRAVLPERLVSTLPGIMGKDTVEHEVERLANRGVPLRELPPGVKHSANMTDQADWIDPLRGYAYDSVNHDALLRLAKVREKRIEFPGGASYGLLVVPISRPLSPNSRLMTPELAHRLIDLVQAGAQIVICAPPKQSPSFSGFPGCDSQLRKLVHQLLAKDQNPEHDVGQGRVIRGPIQSDSFADLGLEPDFIATTPSGDRVNNIGWAHRRAKEGEIYFVSNQASSEQQLNVSLRTVGKVPELWDPVSGRRNPATTWQMATGRTLVPIKLAPHESVFVVFRRPTELRDSSEGPNWIELRHELELEGSWKITFDPELGGPKEPLEFANLVDWTTRPEEDIRFFSGTCVYRQKFYWTPLASDVNRYWLELGKVADLASVKLNDIECGVAWTAPYRIEVTDALRPGMNDLEIKVTNTWVNRLLGDQSHPDAPQWSWTTAPPLPKNKTLREAGLIGPVILSAQ</sequence>
<dbReference type="Pfam" id="PF22666">
    <property type="entry name" value="Glyco_hydro_2_N2"/>
    <property type="match status" value="1"/>
</dbReference>
<organism evidence="4 5">
    <name type="scientific">Bythopirellula polymerisocia</name>
    <dbReference type="NCBI Taxonomy" id="2528003"/>
    <lineage>
        <taxon>Bacteria</taxon>
        <taxon>Pseudomonadati</taxon>
        <taxon>Planctomycetota</taxon>
        <taxon>Planctomycetia</taxon>
        <taxon>Pirellulales</taxon>
        <taxon>Lacipirellulaceae</taxon>
        <taxon>Bythopirellula</taxon>
    </lineage>
</organism>